<accession>A0ACD3B780</accession>
<organism evidence="1 2">
    <name type="scientific">Pluteus cervinus</name>
    <dbReference type="NCBI Taxonomy" id="181527"/>
    <lineage>
        <taxon>Eukaryota</taxon>
        <taxon>Fungi</taxon>
        <taxon>Dikarya</taxon>
        <taxon>Basidiomycota</taxon>
        <taxon>Agaricomycotina</taxon>
        <taxon>Agaricomycetes</taxon>
        <taxon>Agaricomycetidae</taxon>
        <taxon>Agaricales</taxon>
        <taxon>Pluteineae</taxon>
        <taxon>Pluteaceae</taxon>
        <taxon>Pluteus</taxon>
    </lineage>
</organism>
<feature type="non-terminal residue" evidence="1">
    <location>
        <position position="1"/>
    </location>
</feature>
<evidence type="ECO:0000313" key="1">
    <source>
        <dbReference type="EMBL" id="TFK73670.1"/>
    </source>
</evidence>
<dbReference type="EMBL" id="ML208274">
    <property type="protein sequence ID" value="TFK73670.1"/>
    <property type="molecule type" value="Genomic_DNA"/>
</dbReference>
<gene>
    <name evidence="1" type="ORF">BDN72DRAFT_740222</name>
</gene>
<sequence length="101" mass="11996">SLIIRLRTQHIPLNAYLHRFKRADSPYCKSCIKSRLYLRETVTHYLFECPAWKPQRDALRSRVERGMATTLKSMLSDEETTKELLTFIHETRRFVTRPGDV</sequence>
<name>A0ACD3B780_9AGAR</name>
<protein>
    <submittedName>
        <fullName evidence="1">Uncharacterized protein</fullName>
    </submittedName>
</protein>
<keyword evidence="2" id="KW-1185">Reference proteome</keyword>
<proteinExistence type="predicted"/>
<dbReference type="Proteomes" id="UP000308600">
    <property type="component" value="Unassembled WGS sequence"/>
</dbReference>
<feature type="non-terminal residue" evidence="1">
    <location>
        <position position="101"/>
    </location>
</feature>
<evidence type="ECO:0000313" key="2">
    <source>
        <dbReference type="Proteomes" id="UP000308600"/>
    </source>
</evidence>
<reference evidence="1 2" key="1">
    <citation type="journal article" date="2019" name="Nat. Ecol. Evol.">
        <title>Megaphylogeny resolves global patterns of mushroom evolution.</title>
        <authorList>
            <person name="Varga T."/>
            <person name="Krizsan K."/>
            <person name="Foldi C."/>
            <person name="Dima B."/>
            <person name="Sanchez-Garcia M."/>
            <person name="Sanchez-Ramirez S."/>
            <person name="Szollosi G.J."/>
            <person name="Szarkandi J.G."/>
            <person name="Papp V."/>
            <person name="Albert L."/>
            <person name="Andreopoulos W."/>
            <person name="Angelini C."/>
            <person name="Antonin V."/>
            <person name="Barry K.W."/>
            <person name="Bougher N.L."/>
            <person name="Buchanan P."/>
            <person name="Buyck B."/>
            <person name="Bense V."/>
            <person name="Catcheside P."/>
            <person name="Chovatia M."/>
            <person name="Cooper J."/>
            <person name="Damon W."/>
            <person name="Desjardin D."/>
            <person name="Finy P."/>
            <person name="Geml J."/>
            <person name="Haridas S."/>
            <person name="Hughes K."/>
            <person name="Justo A."/>
            <person name="Karasinski D."/>
            <person name="Kautmanova I."/>
            <person name="Kiss B."/>
            <person name="Kocsube S."/>
            <person name="Kotiranta H."/>
            <person name="LaButti K.M."/>
            <person name="Lechner B.E."/>
            <person name="Liimatainen K."/>
            <person name="Lipzen A."/>
            <person name="Lukacs Z."/>
            <person name="Mihaltcheva S."/>
            <person name="Morgado L.N."/>
            <person name="Niskanen T."/>
            <person name="Noordeloos M.E."/>
            <person name="Ohm R.A."/>
            <person name="Ortiz-Santana B."/>
            <person name="Ovrebo C."/>
            <person name="Racz N."/>
            <person name="Riley R."/>
            <person name="Savchenko A."/>
            <person name="Shiryaev A."/>
            <person name="Soop K."/>
            <person name="Spirin V."/>
            <person name="Szebenyi C."/>
            <person name="Tomsovsky M."/>
            <person name="Tulloss R.E."/>
            <person name="Uehling J."/>
            <person name="Grigoriev I.V."/>
            <person name="Vagvolgyi C."/>
            <person name="Papp T."/>
            <person name="Martin F.M."/>
            <person name="Miettinen O."/>
            <person name="Hibbett D.S."/>
            <person name="Nagy L.G."/>
        </authorList>
    </citation>
    <scope>NUCLEOTIDE SEQUENCE [LARGE SCALE GENOMIC DNA]</scope>
    <source>
        <strain evidence="1 2">NL-1719</strain>
    </source>
</reference>